<evidence type="ECO:0000313" key="3">
    <source>
        <dbReference type="Proteomes" id="UP001487740"/>
    </source>
</evidence>
<feature type="region of interest" description="Disordered" evidence="1">
    <location>
        <begin position="1"/>
        <end position="30"/>
    </location>
</feature>
<dbReference type="AlphaFoldDB" id="A0AAW0STJ4"/>
<name>A0AAW0STJ4_SCYPA</name>
<feature type="compositionally biased region" description="Pro residues" evidence="1">
    <location>
        <begin position="94"/>
        <end position="119"/>
    </location>
</feature>
<feature type="non-terminal residue" evidence="2">
    <location>
        <position position="1"/>
    </location>
</feature>
<sequence length="144" mass="15517">PPPPVRSPSTRRTTVAPLPSTRGQEAPEMTHLMHRARSLTSVMMVEDPAARTVTSWAAGRPAERRRAVPPQPHTAGAVTQTIPWAASLDRMDGPPLPRPSAHCPPRPRPTLLPSTPPSTHPAACTTSWQGSEASRELARVKLVL</sequence>
<proteinExistence type="predicted"/>
<evidence type="ECO:0000256" key="1">
    <source>
        <dbReference type="SAM" id="MobiDB-lite"/>
    </source>
</evidence>
<protein>
    <submittedName>
        <fullName evidence="2">Uncharacterized protein</fullName>
    </submittedName>
</protein>
<evidence type="ECO:0000313" key="2">
    <source>
        <dbReference type="EMBL" id="KAK8378045.1"/>
    </source>
</evidence>
<comment type="caution">
    <text evidence="2">The sequence shown here is derived from an EMBL/GenBank/DDBJ whole genome shotgun (WGS) entry which is preliminary data.</text>
</comment>
<accession>A0AAW0STJ4</accession>
<dbReference type="EMBL" id="JARAKH010000046">
    <property type="protein sequence ID" value="KAK8378045.1"/>
    <property type="molecule type" value="Genomic_DNA"/>
</dbReference>
<reference evidence="2 3" key="1">
    <citation type="submission" date="2023-03" db="EMBL/GenBank/DDBJ databases">
        <title>High-quality genome of Scylla paramamosain provides insights in environmental adaptation.</title>
        <authorList>
            <person name="Zhang L."/>
        </authorList>
    </citation>
    <scope>NUCLEOTIDE SEQUENCE [LARGE SCALE GENOMIC DNA]</scope>
    <source>
        <strain evidence="2">LZ_2023a</strain>
        <tissue evidence="2">Muscle</tissue>
    </source>
</reference>
<gene>
    <name evidence="2" type="ORF">O3P69_018767</name>
</gene>
<organism evidence="2 3">
    <name type="scientific">Scylla paramamosain</name>
    <name type="common">Mud crab</name>
    <dbReference type="NCBI Taxonomy" id="85552"/>
    <lineage>
        <taxon>Eukaryota</taxon>
        <taxon>Metazoa</taxon>
        <taxon>Ecdysozoa</taxon>
        <taxon>Arthropoda</taxon>
        <taxon>Crustacea</taxon>
        <taxon>Multicrustacea</taxon>
        <taxon>Malacostraca</taxon>
        <taxon>Eumalacostraca</taxon>
        <taxon>Eucarida</taxon>
        <taxon>Decapoda</taxon>
        <taxon>Pleocyemata</taxon>
        <taxon>Brachyura</taxon>
        <taxon>Eubrachyura</taxon>
        <taxon>Portunoidea</taxon>
        <taxon>Portunidae</taxon>
        <taxon>Portuninae</taxon>
        <taxon>Scylla</taxon>
    </lineage>
</organism>
<feature type="region of interest" description="Disordered" evidence="1">
    <location>
        <begin position="54"/>
        <end position="132"/>
    </location>
</feature>
<dbReference type="Proteomes" id="UP001487740">
    <property type="component" value="Unassembled WGS sequence"/>
</dbReference>
<keyword evidence="3" id="KW-1185">Reference proteome</keyword>